<sequence length="501" mass="56491">METSSAGCWTCKLRHRKCDAATPACAECDDRGIPCYGYGMKPSWMDGGAMEVKELTRIKKAVKQHCQDVRKARNNAQQLRKAAVQRSRQYSSRRRDDTQTNKSSSVFRPQMASTLMYYLDHVFAWLYPYFDFHSSLGDRGWLLSTLGNGGPLYQAAIALSALHQSAVPDRRTEQILRNQRAVHHHSQALRELRELSRNTGSRFSDNAQRVEFIASGLTLISYEILRADSKAYIFSQVFNGAEYDWLPHLNAVTGVVRELEPGLEHGAESPDFQSVHDFLIGETLWYDILACVSTDRAPRLSYRRWLEGATFDMANLMGCHTWAVTCIGDLAHLQEDTRSTYLDETINSSAVAVRAQRIEQRLREGAATLTLHTEAPMSAWITRVFSLAAIALSRTIGIRPSGSNSEVFGIISESINILGAWPRSISLQGLVWPLCIIGCMAEGDQQTFLEDLLNNYVKDTGEAGNGVTILRIIRDCWKAERYPGWDWRDTAFRSRPRVLLI</sequence>
<dbReference type="InterPro" id="IPR001138">
    <property type="entry name" value="Zn2Cys6_DnaBD"/>
</dbReference>
<feature type="region of interest" description="Disordered" evidence="3">
    <location>
        <begin position="77"/>
        <end position="105"/>
    </location>
</feature>
<dbReference type="InterPro" id="IPR036864">
    <property type="entry name" value="Zn2-C6_fun-type_DNA-bd_sf"/>
</dbReference>
<organism evidence="6">
    <name type="scientific">Verticillium alfalfae (strain VaMs.102 / ATCC MYA-4576 / FGSC 10136)</name>
    <name type="common">Verticillium wilt of alfalfa</name>
    <name type="synonym">Verticillium albo-atrum</name>
    <dbReference type="NCBI Taxonomy" id="526221"/>
    <lineage>
        <taxon>Eukaryota</taxon>
        <taxon>Fungi</taxon>
        <taxon>Dikarya</taxon>
        <taxon>Ascomycota</taxon>
        <taxon>Pezizomycotina</taxon>
        <taxon>Sordariomycetes</taxon>
        <taxon>Hypocreomycetidae</taxon>
        <taxon>Glomerellales</taxon>
        <taxon>Plectosphaerellaceae</taxon>
        <taxon>Verticillium</taxon>
    </lineage>
</organism>
<dbReference type="OMA" id="MKRGPLY"/>
<dbReference type="Proteomes" id="UP000008698">
    <property type="component" value="Unassembled WGS sequence"/>
</dbReference>
<dbReference type="GeneID" id="9532263"/>
<dbReference type="GO" id="GO:0000976">
    <property type="term" value="F:transcription cis-regulatory region binding"/>
    <property type="evidence" value="ECO:0007669"/>
    <property type="project" value="TreeGrafter"/>
</dbReference>
<dbReference type="HOGENOM" id="CLU_019313_0_0_1"/>
<keyword evidence="2" id="KW-0539">Nucleus</keyword>
<gene>
    <name evidence="5" type="ORF">VDBG_03531</name>
</gene>
<dbReference type="PROSITE" id="PS00463">
    <property type="entry name" value="ZN2_CY6_FUNGAL_1"/>
    <property type="match status" value="1"/>
</dbReference>
<dbReference type="RefSeq" id="XP_003005578.1">
    <property type="nucleotide sequence ID" value="XM_003005532.1"/>
</dbReference>
<dbReference type="OrthoDB" id="5213892at2759"/>
<dbReference type="Pfam" id="PF00172">
    <property type="entry name" value="Zn_clus"/>
    <property type="match status" value="1"/>
</dbReference>
<evidence type="ECO:0000313" key="5">
    <source>
        <dbReference type="EMBL" id="EEY17422.1"/>
    </source>
</evidence>
<evidence type="ECO:0000256" key="2">
    <source>
        <dbReference type="ARBA" id="ARBA00023242"/>
    </source>
</evidence>
<dbReference type="KEGG" id="val:VDBG_03531"/>
<feature type="domain" description="Zn(2)-C6 fungal-type" evidence="4">
    <location>
        <begin position="7"/>
        <end position="35"/>
    </location>
</feature>
<dbReference type="Gene3D" id="4.10.240.10">
    <property type="entry name" value="Zn(2)-C6 fungal-type DNA-binding domain"/>
    <property type="match status" value="1"/>
</dbReference>
<comment type="subcellular location">
    <subcellularLocation>
        <location evidence="1">Nucleus</location>
    </subcellularLocation>
</comment>
<dbReference type="InterPro" id="IPR021858">
    <property type="entry name" value="Fun_TF"/>
</dbReference>
<proteinExistence type="predicted"/>
<dbReference type="eggNOG" id="ENOG502S3ZW">
    <property type="taxonomic scope" value="Eukaryota"/>
</dbReference>
<dbReference type="PANTHER" id="PTHR37534:SF26">
    <property type="entry name" value="TRANSCRIPTION FACTOR, PUTATIVE-RELATED"/>
    <property type="match status" value="1"/>
</dbReference>
<dbReference type="GO" id="GO:0008270">
    <property type="term" value="F:zinc ion binding"/>
    <property type="evidence" value="ECO:0007669"/>
    <property type="project" value="InterPro"/>
</dbReference>
<evidence type="ECO:0000259" key="4">
    <source>
        <dbReference type="PROSITE" id="PS50048"/>
    </source>
</evidence>
<evidence type="ECO:0000313" key="6">
    <source>
        <dbReference type="Proteomes" id="UP000008698"/>
    </source>
</evidence>
<protein>
    <recommendedName>
        <fullName evidence="4">Zn(2)-C6 fungal-type domain-containing protein</fullName>
    </recommendedName>
</protein>
<dbReference type="PROSITE" id="PS50048">
    <property type="entry name" value="ZN2_CY6_FUNGAL_2"/>
    <property type="match status" value="1"/>
</dbReference>
<dbReference type="CDD" id="cd00067">
    <property type="entry name" value="GAL4"/>
    <property type="match status" value="1"/>
</dbReference>
<dbReference type="AlphaFoldDB" id="C9SG18"/>
<dbReference type="SUPFAM" id="SSF57701">
    <property type="entry name" value="Zn2/Cys6 DNA-binding domain"/>
    <property type="match status" value="1"/>
</dbReference>
<reference evidence="6" key="1">
    <citation type="journal article" date="2011" name="PLoS Pathog.">
        <title>Comparative genomics yields insights into niche adaptation of plant vascular wilt pathogens.</title>
        <authorList>
            <person name="Klosterman S.J."/>
            <person name="Subbarao K.V."/>
            <person name="Kang S."/>
            <person name="Veronese P."/>
            <person name="Gold S.E."/>
            <person name="Thomma B.P.H.J."/>
            <person name="Chen Z."/>
            <person name="Henrissat B."/>
            <person name="Lee Y.-H."/>
            <person name="Park J."/>
            <person name="Garcia-Pedrajas M.D."/>
            <person name="Barbara D.J."/>
            <person name="Anchieta A."/>
            <person name="de Jonge R."/>
            <person name="Santhanam P."/>
            <person name="Maruthachalam K."/>
            <person name="Atallah Z."/>
            <person name="Amyotte S.G."/>
            <person name="Paz Z."/>
            <person name="Inderbitzin P."/>
            <person name="Hayes R.J."/>
            <person name="Heiman D.I."/>
            <person name="Young S."/>
            <person name="Zeng Q."/>
            <person name="Engels R."/>
            <person name="Galagan J."/>
            <person name="Cuomo C.A."/>
            <person name="Dobinson K.F."/>
            <person name="Ma L.-J."/>
        </authorList>
    </citation>
    <scope>NUCLEOTIDE SEQUENCE [LARGE SCALE GENOMIC DNA]</scope>
    <source>
        <strain evidence="6">VaMs.102 / ATCC MYA-4576 / FGSC 10136</strain>
    </source>
</reference>
<name>C9SG18_VERA1</name>
<dbReference type="GO" id="GO:0000981">
    <property type="term" value="F:DNA-binding transcription factor activity, RNA polymerase II-specific"/>
    <property type="evidence" value="ECO:0007669"/>
    <property type="project" value="InterPro"/>
</dbReference>
<dbReference type="SMART" id="SM00066">
    <property type="entry name" value="GAL4"/>
    <property type="match status" value="1"/>
</dbReference>
<dbReference type="EMBL" id="DS985217">
    <property type="protein sequence ID" value="EEY17422.1"/>
    <property type="molecule type" value="Genomic_DNA"/>
</dbReference>
<evidence type="ECO:0000256" key="1">
    <source>
        <dbReference type="ARBA" id="ARBA00004123"/>
    </source>
</evidence>
<dbReference type="GO" id="GO:0045944">
    <property type="term" value="P:positive regulation of transcription by RNA polymerase II"/>
    <property type="evidence" value="ECO:0007669"/>
    <property type="project" value="TreeGrafter"/>
</dbReference>
<dbReference type="PANTHER" id="PTHR37534">
    <property type="entry name" value="TRANSCRIPTIONAL ACTIVATOR PROTEIN UGA3"/>
    <property type="match status" value="1"/>
</dbReference>
<keyword evidence="6" id="KW-1185">Reference proteome</keyword>
<evidence type="ECO:0000256" key="3">
    <source>
        <dbReference type="SAM" id="MobiDB-lite"/>
    </source>
</evidence>
<accession>C9SG18</accession>
<dbReference type="Pfam" id="PF11951">
    <property type="entry name" value="Fungal_trans_2"/>
    <property type="match status" value="1"/>
</dbReference>
<dbReference type="STRING" id="526221.C9SG18"/>
<dbReference type="GO" id="GO:0005634">
    <property type="term" value="C:nucleus"/>
    <property type="evidence" value="ECO:0007669"/>
    <property type="project" value="UniProtKB-SubCell"/>
</dbReference>